<dbReference type="GO" id="GO:0004930">
    <property type="term" value="F:G protein-coupled receptor activity"/>
    <property type="evidence" value="ECO:0007669"/>
    <property type="project" value="UniProtKB-KW"/>
</dbReference>
<comment type="subcellular location">
    <subcellularLocation>
        <location evidence="1">Cell membrane</location>
        <topology evidence="1">Multi-pass membrane protein</topology>
    </subcellularLocation>
</comment>
<evidence type="ECO:0000256" key="5">
    <source>
        <dbReference type="ARBA" id="ARBA00023040"/>
    </source>
</evidence>
<dbReference type="EMBL" id="CAXITT010000201">
    <property type="protein sequence ID" value="CAL1535409.1"/>
    <property type="molecule type" value="Genomic_DNA"/>
</dbReference>
<dbReference type="CDD" id="cd00637">
    <property type="entry name" value="7tm_classA_rhodopsin-like"/>
    <property type="match status" value="1"/>
</dbReference>
<keyword evidence="6 9" id="KW-0472">Membrane</keyword>
<proteinExistence type="predicted"/>
<evidence type="ECO:0000256" key="6">
    <source>
        <dbReference type="ARBA" id="ARBA00023136"/>
    </source>
</evidence>
<evidence type="ECO:0000256" key="3">
    <source>
        <dbReference type="ARBA" id="ARBA00022692"/>
    </source>
</evidence>
<dbReference type="InterPro" id="IPR050569">
    <property type="entry name" value="TAAR"/>
</dbReference>
<reference evidence="11 12" key="1">
    <citation type="submission" date="2024-04" db="EMBL/GenBank/DDBJ databases">
        <authorList>
            <consortium name="Genoscope - CEA"/>
            <person name="William W."/>
        </authorList>
    </citation>
    <scope>NUCLEOTIDE SEQUENCE [LARGE SCALE GENOMIC DNA]</scope>
</reference>
<feature type="transmembrane region" description="Helical" evidence="9">
    <location>
        <begin position="202"/>
        <end position="224"/>
    </location>
</feature>
<feature type="transmembrane region" description="Helical" evidence="9">
    <location>
        <begin position="89"/>
        <end position="111"/>
    </location>
</feature>
<dbReference type="InterPro" id="IPR000276">
    <property type="entry name" value="GPCR_Rhodpsn"/>
</dbReference>
<evidence type="ECO:0000256" key="7">
    <source>
        <dbReference type="ARBA" id="ARBA00023170"/>
    </source>
</evidence>
<comment type="caution">
    <text evidence="11">The sequence shown here is derived from an EMBL/GenBank/DDBJ whole genome shotgun (WGS) entry which is preliminary data.</text>
</comment>
<evidence type="ECO:0000256" key="1">
    <source>
        <dbReference type="ARBA" id="ARBA00004651"/>
    </source>
</evidence>
<dbReference type="InterPro" id="IPR017452">
    <property type="entry name" value="GPCR_Rhodpsn_7TM"/>
</dbReference>
<gene>
    <name evidence="11" type="ORF">GSLYS_00009369001</name>
</gene>
<dbReference type="PROSITE" id="PS50262">
    <property type="entry name" value="G_PROTEIN_RECEP_F1_2"/>
    <property type="match status" value="1"/>
</dbReference>
<protein>
    <recommendedName>
        <fullName evidence="10">G-protein coupled receptors family 1 profile domain-containing protein</fullName>
    </recommendedName>
</protein>
<keyword evidence="2" id="KW-1003">Cell membrane</keyword>
<keyword evidence="7" id="KW-0675">Receptor</keyword>
<evidence type="ECO:0000259" key="10">
    <source>
        <dbReference type="PROSITE" id="PS50262"/>
    </source>
</evidence>
<evidence type="ECO:0000256" key="8">
    <source>
        <dbReference type="ARBA" id="ARBA00023224"/>
    </source>
</evidence>
<sequence length="371" mass="41573">MDSRVASLFHGTPTFLFDDQKCFLKLSIKLTHQAGPSSAQVWRFKNTNNMAADLLNGGDLFPDDHEVLLSREKRYLVSKSLMEQSRLTALYVIFILLILLINVFVIVVILLSKVMRSSSRHILMLSVCLGDLVMAVFVLPVLLNLGMRYGDTVGDCPTFFAMRMFADFFIPSVTTLGVLALNIDYILRLCCPVYSEGGSRGAIMVALFLLPWVISGAVLTPLYIDGMNKLSKTWLQTCNVNMGGFLTRTLLVVSFFPQAGLLLLFNVIVSILYLFRRESYSLDVCGERIRAPVDICLGSFTTMLLYTPIFLVTLLTTEGYLGCKHDEECKALNTLNTVAVWLMFTKSWLLPLCWFACKDTRASIKHLLGCC</sequence>
<feature type="transmembrane region" description="Helical" evidence="9">
    <location>
        <begin position="168"/>
        <end position="190"/>
    </location>
</feature>
<dbReference type="Proteomes" id="UP001497497">
    <property type="component" value="Unassembled WGS sequence"/>
</dbReference>
<evidence type="ECO:0000256" key="2">
    <source>
        <dbReference type="ARBA" id="ARBA00022475"/>
    </source>
</evidence>
<organism evidence="11 12">
    <name type="scientific">Lymnaea stagnalis</name>
    <name type="common">Great pond snail</name>
    <name type="synonym">Helix stagnalis</name>
    <dbReference type="NCBI Taxonomy" id="6523"/>
    <lineage>
        <taxon>Eukaryota</taxon>
        <taxon>Metazoa</taxon>
        <taxon>Spiralia</taxon>
        <taxon>Lophotrochozoa</taxon>
        <taxon>Mollusca</taxon>
        <taxon>Gastropoda</taxon>
        <taxon>Heterobranchia</taxon>
        <taxon>Euthyneura</taxon>
        <taxon>Panpulmonata</taxon>
        <taxon>Hygrophila</taxon>
        <taxon>Lymnaeoidea</taxon>
        <taxon>Lymnaeidae</taxon>
        <taxon>Lymnaea</taxon>
    </lineage>
</organism>
<keyword evidence="8" id="KW-0807">Transducer</keyword>
<feature type="domain" description="G-protein coupled receptors family 1 profile" evidence="10">
    <location>
        <begin position="101"/>
        <end position="354"/>
    </location>
</feature>
<keyword evidence="12" id="KW-1185">Reference proteome</keyword>
<keyword evidence="3 9" id="KW-0812">Transmembrane</keyword>
<feature type="transmembrane region" description="Helical" evidence="9">
    <location>
        <begin position="255"/>
        <end position="275"/>
    </location>
</feature>
<dbReference type="Pfam" id="PF00001">
    <property type="entry name" value="7tm_1"/>
    <property type="match status" value="1"/>
</dbReference>
<dbReference type="SUPFAM" id="SSF81321">
    <property type="entry name" value="Family A G protein-coupled receptor-like"/>
    <property type="match status" value="1"/>
</dbReference>
<dbReference type="PANTHER" id="PTHR24249">
    <property type="entry name" value="HISTAMINE RECEPTOR-RELATED G-PROTEIN COUPLED RECEPTOR"/>
    <property type="match status" value="1"/>
</dbReference>
<dbReference type="PANTHER" id="PTHR24249:SF372">
    <property type="entry name" value="G-PROTEIN COUPLED RECEPTORS FAMILY 1 PROFILE DOMAIN-CONTAINING PROTEIN"/>
    <property type="match status" value="1"/>
</dbReference>
<dbReference type="GO" id="GO:0005886">
    <property type="term" value="C:plasma membrane"/>
    <property type="evidence" value="ECO:0007669"/>
    <property type="project" value="UniProtKB-SubCell"/>
</dbReference>
<keyword evidence="4 9" id="KW-1133">Transmembrane helix</keyword>
<feature type="transmembrane region" description="Helical" evidence="9">
    <location>
        <begin position="295"/>
        <end position="315"/>
    </location>
</feature>
<dbReference type="Gene3D" id="1.20.1070.10">
    <property type="entry name" value="Rhodopsin 7-helix transmembrane proteins"/>
    <property type="match status" value="1"/>
</dbReference>
<feature type="transmembrane region" description="Helical" evidence="9">
    <location>
        <begin position="123"/>
        <end position="143"/>
    </location>
</feature>
<accession>A0AAV2HRD6</accession>
<evidence type="ECO:0000256" key="4">
    <source>
        <dbReference type="ARBA" id="ARBA00022989"/>
    </source>
</evidence>
<evidence type="ECO:0000313" key="11">
    <source>
        <dbReference type="EMBL" id="CAL1535409.1"/>
    </source>
</evidence>
<evidence type="ECO:0000256" key="9">
    <source>
        <dbReference type="SAM" id="Phobius"/>
    </source>
</evidence>
<dbReference type="AlphaFoldDB" id="A0AAV2HRD6"/>
<feature type="transmembrane region" description="Helical" evidence="9">
    <location>
        <begin position="335"/>
        <end position="357"/>
    </location>
</feature>
<keyword evidence="5" id="KW-0297">G-protein coupled receptor</keyword>
<name>A0AAV2HRD6_LYMST</name>
<evidence type="ECO:0000313" key="12">
    <source>
        <dbReference type="Proteomes" id="UP001497497"/>
    </source>
</evidence>